<feature type="region of interest" description="Disordered" evidence="1">
    <location>
        <begin position="8"/>
        <end position="30"/>
    </location>
</feature>
<comment type="caution">
    <text evidence="2">The sequence shown here is derived from an EMBL/GenBank/DDBJ whole genome shotgun (WGS) entry which is preliminary data.</text>
</comment>
<organism evidence="2 3">
    <name type="scientific">Nocardioides vastitatis</name>
    <dbReference type="NCBI Taxonomy" id="2568655"/>
    <lineage>
        <taxon>Bacteria</taxon>
        <taxon>Bacillati</taxon>
        <taxon>Actinomycetota</taxon>
        <taxon>Actinomycetes</taxon>
        <taxon>Propionibacteriales</taxon>
        <taxon>Nocardioidaceae</taxon>
        <taxon>Nocardioides</taxon>
    </lineage>
</organism>
<gene>
    <name evidence="2" type="ORF">ACFPQB_05000</name>
</gene>
<evidence type="ECO:0000313" key="2">
    <source>
        <dbReference type="EMBL" id="MFC5728264.1"/>
    </source>
</evidence>
<accession>A0ABW0ZB86</accession>
<evidence type="ECO:0008006" key="4">
    <source>
        <dbReference type="Google" id="ProtNLM"/>
    </source>
</evidence>
<reference evidence="3" key="1">
    <citation type="journal article" date="2019" name="Int. J. Syst. Evol. Microbiol.">
        <title>The Global Catalogue of Microorganisms (GCM) 10K type strain sequencing project: providing services to taxonomists for standard genome sequencing and annotation.</title>
        <authorList>
            <consortium name="The Broad Institute Genomics Platform"/>
            <consortium name="The Broad Institute Genome Sequencing Center for Infectious Disease"/>
            <person name="Wu L."/>
            <person name="Ma J."/>
        </authorList>
    </citation>
    <scope>NUCLEOTIDE SEQUENCE [LARGE SCALE GENOMIC DNA]</scope>
    <source>
        <strain evidence="3">YIM 94188</strain>
    </source>
</reference>
<protein>
    <recommendedName>
        <fullName evidence="4">Nuclear transport factor 2 family protein</fullName>
    </recommendedName>
</protein>
<dbReference type="EMBL" id="JBHSNS010000001">
    <property type="protein sequence ID" value="MFC5728264.1"/>
    <property type="molecule type" value="Genomic_DNA"/>
</dbReference>
<proteinExistence type="predicted"/>
<evidence type="ECO:0000313" key="3">
    <source>
        <dbReference type="Proteomes" id="UP001596072"/>
    </source>
</evidence>
<dbReference type="RefSeq" id="WP_136430889.1">
    <property type="nucleotide sequence ID" value="NZ_JBHSNS010000001.1"/>
</dbReference>
<evidence type="ECO:0000256" key="1">
    <source>
        <dbReference type="SAM" id="MobiDB-lite"/>
    </source>
</evidence>
<dbReference type="Proteomes" id="UP001596072">
    <property type="component" value="Unassembled WGS sequence"/>
</dbReference>
<keyword evidence="3" id="KW-1185">Reference proteome</keyword>
<name>A0ABW0ZB86_9ACTN</name>
<sequence>MLVALVGCSGDDEGSKKDAAPTSSGETASAVETDARLGVVKGRLGKKRSQGVLTAVTAVVERWFDRGYGGDYPRGDFGAAFGEFTKDARALAVRQSGVTSNAKVGPKLEGVEMVRRAIRVDVAAPNGRPAGATARVRLKFTMSGGVERTDLVTGRLLLTPTEDGWKVFGFDLRRGEEAP</sequence>